<dbReference type="Gene3D" id="2.40.50.140">
    <property type="entry name" value="Nucleic acid-binding proteins"/>
    <property type="match status" value="1"/>
</dbReference>
<dbReference type="InterPro" id="IPR007307">
    <property type="entry name" value="Ltv1"/>
</dbReference>
<name>A0A098VSC9_9MICR</name>
<dbReference type="OrthoDB" id="10259892at2759"/>
<keyword evidence="3" id="KW-1185">Reference proteome</keyword>
<dbReference type="RefSeq" id="XP_013238294.1">
    <property type="nucleotide sequence ID" value="XM_013382840.1"/>
</dbReference>
<protein>
    <submittedName>
        <fullName evidence="2">Uncharacterized protein</fullName>
    </submittedName>
</protein>
<sequence>MDLQDHTYLYMYSEGERLICSHPETFESIEISDSLVDKKAIPFLEVLYVQFRVLRKYRKGKMRVPLNFSLIATLASGEKILCPPGTKVGSKLLVDPASRQFSTSDSITDELARVNLIDYPSEPEDGQTDPSCCLKEARRYGIEFNDADEYDYLQHMMPIVPDAGFFDNPNYLLKDVEQKSNQDVIEILRELDCFDSVDKNDHRPAQTANCEVVLSQLLRATKEHDDDPLASNLEDLEPFPSSSVNEDEFNKVPRLEQI</sequence>
<dbReference type="HOGENOM" id="CLU_1078011_0_0_1"/>
<comment type="caution">
    <text evidence="2">The sequence shown here is derived from an EMBL/GenBank/DDBJ whole genome shotgun (WGS) entry which is preliminary data.</text>
</comment>
<organism evidence="2 3">
    <name type="scientific">Mitosporidium daphniae</name>
    <dbReference type="NCBI Taxonomy" id="1485682"/>
    <lineage>
        <taxon>Eukaryota</taxon>
        <taxon>Fungi</taxon>
        <taxon>Fungi incertae sedis</taxon>
        <taxon>Microsporidia</taxon>
        <taxon>Mitosporidium</taxon>
    </lineage>
</organism>
<dbReference type="EMBL" id="JMKJ01000177">
    <property type="protein sequence ID" value="KGG51867.1"/>
    <property type="molecule type" value="Genomic_DNA"/>
</dbReference>
<accession>A0A098VSC9</accession>
<dbReference type="Pfam" id="PF04180">
    <property type="entry name" value="LTV"/>
    <property type="match status" value="1"/>
</dbReference>
<dbReference type="InterPro" id="IPR012340">
    <property type="entry name" value="NA-bd_OB-fold"/>
</dbReference>
<feature type="region of interest" description="Disordered" evidence="1">
    <location>
        <begin position="228"/>
        <end position="258"/>
    </location>
</feature>
<dbReference type="VEuPathDB" id="MicrosporidiaDB:DI09_25p270"/>
<feature type="compositionally biased region" description="Basic and acidic residues" evidence="1">
    <location>
        <begin position="248"/>
        <end position="258"/>
    </location>
</feature>
<dbReference type="GeneID" id="25259266"/>
<evidence type="ECO:0000256" key="1">
    <source>
        <dbReference type="SAM" id="MobiDB-lite"/>
    </source>
</evidence>
<dbReference type="Proteomes" id="UP000029725">
    <property type="component" value="Unassembled WGS sequence"/>
</dbReference>
<proteinExistence type="predicted"/>
<evidence type="ECO:0000313" key="3">
    <source>
        <dbReference type="Proteomes" id="UP000029725"/>
    </source>
</evidence>
<reference evidence="2 3" key="1">
    <citation type="submission" date="2014-04" db="EMBL/GenBank/DDBJ databases">
        <title>A new species of microsporidia sheds light on the evolution of extreme parasitism.</title>
        <authorList>
            <person name="Haag K.L."/>
            <person name="James T.Y."/>
            <person name="Larsson R."/>
            <person name="Schaer T.M."/>
            <person name="Refardt D."/>
            <person name="Pombert J.-F."/>
            <person name="Ebert D."/>
        </authorList>
    </citation>
    <scope>NUCLEOTIDE SEQUENCE [LARGE SCALE GENOMIC DNA]</scope>
    <source>
        <strain evidence="2 3">UGP3</strain>
        <tissue evidence="2">Spores</tissue>
    </source>
</reference>
<evidence type="ECO:0000313" key="2">
    <source>
        <dbReference type="EMBL" id="KGG51867.1"/>
    </source>
</evidence>
<gene>
    <name evidence="2" type="ORF">DI09_25p270</name>
</gene>
<dbReference type="AlphaFoldDB" id="A0A098VSC9"/>